<dbReference type="InterPro" id="IPR055411">
    <property type="entry name" value="LRR_FXL15/At3g58940/PEG3-like"/>
</dbReference>
<evidence type="ECO:0000313" key="3">
    <source>
        <dbReference type="Proteomes" id="UP000238479"/>
    </source>
</evidence>
<protein>
    <submittedName>
        <fullName evidence="2">Putative leucine-rich repeat domain, L domain-containing protein</fullName>
    </submittedName>
</protein>
<dbReference type="InterPro" id="IPR032675">
    <property type="entry name" value="LRR_dom_sf"/>
</dbReference>
<organism evidence="2 3">
    <name type="scientific">Rosa chinensis</name>
    <name type="common">China rose</name>
    <dbReference type="NCBI Taxonomy" id="74649"/>
    <lineage>
        <taxon>Eukaryota</taxon>
        <taxon>Viridiplantae</taxon>
        <taxon>Streptophyta</taxon>
        <taxon>Embryophyta</taxon>
        <taxon>Tracheophyta</taxon>
        <taxon>Spermatophyta</taxon>
        <taxon>Magnoliopsida</taxon>
        <taxon>eudicotyledons</taxon>
        <taxon>Gunneridae</taxon>
        <taxon>Pentapetalae</taxon>
        <taxon>rosids</taxon>
        <taxon>fabids</taxon>
        <taxon>Rosales</taxon>
        <taxon>Rosaceae</taxon>
        <taxon>Rosoideae</taxon>
        <taxon>Rosoideae incertae sedis</taxon>
        <taxon>Rosa</taxon>
    </lineage>
</organism>
<dbReference type="Gramene" id="PRQ43966">
    <property type="protein sequence ID" value="PRQ43966"/>
    <property type="gene ID" value="RchiOBHm_Chr3g0474011"/>
</dbReference>
<dbReference type="SUPFAM" id="SSF52047">
    <property type="entry name" value="RNI-like"/>
    <property type="match status" value="1"/>
</dbReference>
<keyword evidence="3" id="KW-1185">Reference proteome</keyword>
<dbReference type="Proteomes" id="UP000238479">
    <property type="component" value="Chromosome 3"/>
</dbReference>
<reference evidence="2 3" key="1">
    <citation type="journal article" date="2018" name="Nat. Genet.">
        <title>The Rosa genome provides new insights in the design of modern roses.</title>
        <authorList>
            <person name="Bendahmane M."/>
        </authorList>
    </citation>
    <scope>NUCLEOTIDE SEQUENCE [LARGE SCALE GENOMIC DNA]</scope>
    <source>
        <strain evidence="3">cv. Old Blush</strain>
    </source>
</reference>
<dbReference type="AlphaFoldDB" id="A0A2P6RC27"/>
<evidence type="ECO:0000313" key="2">
    <source>
        <dbReference type="EMBL" id="PRQ43966.1"/>
    </source>
</evidence>
<sequence length="199" mass="23024">MPCEVRLKLVNALDRFLLSRGYNEMRKFTLVWEGHHEDEVEEPPCFCVNESFRMITWIQNALRCNVEKLFIDMTFYDRDGELLAFPSCVFNCASLRSLVVEMSFTVVKTPSFTFSSNLETLALSDVDIADEGFFKWISCSCKLLKELRLAGLNGIDNITIESLSLEKFSYIHFEVYETCRINISGEKLEEIHINCSRVN</sequence>
<comment type="caution">
    <text evidence="2">The sequence shown here is derived from an EMBL/GenBank/DDBJ whole genome shotgun (WGS) entry which is preliminary data.</text>
</comment>
<dbReference type="EMBL" id="PDCK01000041">
    <property type="protein sequence ID" value="PRQ43966.1"/>
    <property type="molecule type" value="Genomic_DNA"/>
</dbReference>
<dbReference type="Pfam" id="PF24758">
    <property type="entry name" value="LRR_At5g56370"/>
    <property type="match status" value="1"/>
</dbReference>
<dbReference type="PANTHER" id="PTHR31639:SF289">
    <property type="entry name" value="F-BOX DOMAIN CONTAINING PROTEIN"/>
    <property type="match status" value="1"/>
</dbReference>
<gene>
    <name evidence="2" type="ORF">RchiOBHm_Chr3g0474011</name>
</gene>
<feature type="domain" description="F-box/LRR-repeat protein 15/At3g58940/PEG3-like LRR" evidence="1">
    <location>
        <begin position="56"/>
        <end position="175"/>
    </location>
</feature>
<dbReference type="Gene3D" id="3.80.10.10">
    <property type="entry name" value="Ribonuclease Inhibitor"/>
    <property type="match status" value="1"/>
</dbReference>
<dbReference type="PANTHER" id="PTHR31639">
    <property type="entry name" value="F-BOX PROTEIN-LIKE"/>
    <property type="match status" value="1"/>
</dbReference>
<evidence type="ECO:0000259" key="1">
    <source>
        <dbReference type="Pfam" id="PF24758"/>
    </source>
</evidence>
<accession>A0A2P6RC27</accession>
<name>A0A2P6RC27_ROSCH</name>
<proteinExistence type="predicted"/>